<protein>
    <recommendedName>
        <fullName evidence="3">N-acetyltransferase domain-containing protein</fullName>
    </recommendedName>
</protein>
<evidence type="ECO:0000256" key="1">
    <source>
        <dbReference type="ARBA" id="ARBA00022679"/>
    </source>
</evidence>
<feature type="non-terminal residue" evidence="4">
    <location>
        <position position="1"/>
    </location>
</feature>
<dbReference type="InterPro" id="IPR000182">
    <property type="entry name" value="GNAT_dom"/>
</dbReference>
<dbReference type="GO" id="GO:0016747">
    <property type="term" value="F:acyltransferase activity, transferring groups other than amino-acyl groups"/>
    <property type="evidence" value="ECO:0007669"/>
    <property type="project" value="InterPro"/>
</dbReference>
<dbReference type="Pfam" id="PF00583">
    <property type="entry name" value="Acetyltransf_1"/>
    <property type="match status" value="1"/>
</dbReference>
<gene>
    <name evidence="4" type="ORF">S12H4_54424</name>
</gene>
<dbReference type="PANTHER" id="PTHR43072:SF23">
    <property type="entry name" value="UPF0039 PROTEIN C11D3.02C"/>
    <property type="match status" value="1"/>
</dbReference>
<reference evidence="4" key="1">
    <citation type="journal article" date="2014" name="Front. Microbiol.">
        <title>High frequency of phylogenetically diverse reductive dehalogenase-homologous genes in deep subseafloor sedimentary metagenomes.</title>
        <authorList>
            <person name="Kawai M."/>
            <person name="Futagami T."/>
            <person name="Toyoda A."/>
            <person name="Takaki Y."/>
            <person name="Nishi S."/>
            <person name="Hori S."/>
            <person name="Arai W."/>
            <person name="Tsubouchi T."/>
            <person name="Morono Y."/>
            <person name="Uchiyama I."/>
            <person name="Ito T."/>
            <person name="Fujiyama A."/>
            <person name="Inagaki F."/>
            <person name="Takami H."/>
        </authorList>
    </citation>
    <scope>NUCLEOTIDE SEQUENCE</scope>
    <source>
        <strain evidence="4">Expedition CK06-06</strain>
    </source>
</reference>
<dbReference type="AlphaFoldDB" id="X1TXS2"/>
<accession>X1TXS2</accession>
<keyword evidence="2" id="KW-0012">Acyltransferase</keyword>
<organism evidence="4">
    <name type="scientific">marine sediment metagenome</name>
    <dbReference type="NCBI Taxonomy" id="412755"/>
    <lineage>
        <taxon>unclassified sequences</taxon>
        <taxon>metagenomes</taxon>
        <taxon>ecological metagenomes</taxon>
    </lineage>
</organism>
<dbReference type="EMBL" id="BARW01034788">
    <property type="protein sequence ID" value="GAJ10123.1"/>
    <property type="molecule type" value="Genomic_DNA"/>
</dbReference>
<feature type="domain" description="N-acetyltransferase" evidence="3">
    <location>
        <begin position="1"/>
        <end position="114"/>
    </location>
</feature>
<dbReference type="SUPFAM" id="SSF55729">
    <property type="entry name" value="Acyl-CoA N-acyltransferases (Nat)"/>
    <property type="match status" value="1"/>
</dbReference>
<keyword evidence="1" id="KW-0808">Transferase</keyword>
<dbReference type="PROSITE" id="PS51186">
    <property type="entry name" value="GNAT"/>
    <property type="match status" value="1"/>
</dbReference>
<dbReference type="CDD" id="cd04301">
    <property type="entry name" value="NAT_SF"/>
    <property type="match status" value="1"/>
</dbReference>
<evidence type="ECO:0000313" key="4">
    <source>
        <dbReference type="EMBL" id="GAJ10123.1"/>
    </source>
</evidence>
<dbReference type="PANTHER" id="PTHR43072">
    <property type="entry name" value="N-ACETYLTRANSFERASE"/>
    <property type="match status" value="1"/>
</dbReference>
<name>X1TXS2_9ZZZZ</name>
<dbReference type="Gene3D" id="3.40.630.30">
    <property type="match status" value="1"/>
</dbReference>
<proteinExistence type="predicted"/>
<sequence length="114" mass="12901">EVAAAFSAALNNKVVGFGSYGIFRPWDGYRYSAEHSIYVAQHVRGHGIGGKLMEALIEKARAQHFHTLIAGIDADNQASCVFHRKYGFTEAGRFREVGYKFDRWLDLVFMQLML</sequence>
<evidence type="ECO:0000259" key="3">
    <source>
        <dbReference type="PROSITE" id="PS51186"/>
    </source>
</evidence>
<evidence type="ECO:0000256" key="2">
    <source>
        <dbReference type="ARBA" id="ARBA00023315"/>
    </source>
</evidence>
<comment type="caution">
    <text evidence="4">The sequence shown here is derived from an EMBL/GenBank/DDBJ whole genome shotgun (WGS) entry which is preliminary data.</text>
</comment>
<dbReference type="InterPro" id="IPR016181">
    <property type="entry name" value="Acyl_CoA_acyltransferase"/>
</dbReference>